<dbReference type="SMART" id="SM00179">
    <property type="entry name" value="EGF_CA"/>
    <property type="match status" value="3"/>
</dbReference>
<evidence type="ECO:0008006" key="9">
    <source>
        <dbReference type="Google" id="ProtNLM"/>
    </source>
</evidence>
<dbReference type="AlphaFoldDB" id="A0A9P0FZC5"/>
<dbReference type="SUPFAM" id="SSF57196">
    <property type="entry name" value="EGF/Laminin"/>
    <property type="match status" value="1"/>
</dbReference>
<dbReference type="InterPro" id="IPR050372">
    <property type="entry name" value="Neurexin-related_CASP"/>
</dbReference>
<dbReference type="PANTHER" id="PTHR15036">
    <property type="entry name" value="PIKACHURIN-LIKE PROTEIN"/>
    <property type="match status" value="1"/>
</dbReference>
<dbReference type="KEGG" id="btab:109035106"/>
<keyword evidence="8" id="KW-1185">Reference proteome</keyword>
<dbReference type="SUPFAM" id="SSF49899">
    <property type="entry name" value="Concanavalin A-like lectins/glucanases"/>
    <property type="match status" value="3"/>
</dbReference>
<dbReference type="SMART" id="SM00282">
    <property type="entry name" value="LamG"/>
    <property type="match status" value="3"/>
</dbReference>
<feature type="disulfide bond" evidence="2">
    <location>
        <begin position="217"/>
        <end position="227"/>
    </location>
</feature>
<proteinExistence type="predicted"/>
<dbReference type="Pfam" id="PF02210">
    <property type="entry name" value="Laminin_G_2"/>
    <property type="match status" value="1"/>
</dbReference>
<dbReference type="Proteomes" id="UP001152759">
    <property type="component" value="Chromosome 10"/>
</dbReference>
<dbReference type="PROSITE" id="PS50026">
    <property type="entry name" value="EGF_3"/>
    <property type="match status" value="2"/>
</dbReference>
<dbReference type="Gene3D" id="2.10.25.10">
    <property type="entry name" value="Laminin"/>
    <property type="match status" value="2"/>
</dbReference>
<protein>
    <recommendedName>
        <fullName evidence="9">Pikachurin</fullName>
    </recommendedName>
</protein>
<dbReference type="SMART" id="SM00181">
    <property type="entry name" value="EGF"/>
    <property type="match status" value="4"/>
</dbReference>
<dbReference type="InterPro" id="IPR013320">
    <property type="entry name" value="ConA-like_dom_sf"/>
</dbReference>
<dbReference type="PANTHER" id="PTHR15036:SF85">
    <property type="entry name" value="SP2353, ISOFORM A"/>
    <property type="match status" value="1"/>
</dbReference>
<feature type="domain" description="EGF-like" evidence="6">
    <location>
        <begin position="438"/>
        <end position="474"/>
    </location>
</feature>
<evidence type="ECO:0000256" key="1">
    <source>
        <dbReference type="ARBA" id="ARBA00023157"/>
    </source>
</evidence>
<reference evidence="7" key="1">
    <citation type="submission" date="2021-12" db="EMBL/GenBank/DDBJ databases">
        <authorList>
            <person name="King R."/>
        </authorList>
    </citation>
    <scope>NUCLEOTIDE SEQUENCE</scope>
</reference>
<evidence type="ECO:0000313" key="7">
    <source>
        <dbReference type="EMBL" id="CAH0762060.1"/>
    </source>
</evidence>
<dbReference type="GO" id="GO:0048513">
    <property type="term" value="P:animal organ development"/>
    <property type="evidence" value="ECO:0007669"/>
    <property type="project" value="UniProtKB-ARBA"/>
</dbReference>
<dbReference type="CDD" id="cd00054">
    <property type="entry name" value="EGF_CA"/>
    <property type="match status" value="1"/>
</dbReference>
<name>A0A9P0FZC5_BEMTA</name>
<comment type="caution">
    <text evidence="2">Lacks conserved residue(s) required for the propagation of feature annotation.</text>
</comment>
<keyword evidence="2" id="KW-0245">EGF-like domain</keyword>
<feature type="chain" id="PRO_5040342280" description="Pikachurin" evidence="4">
    <location>
        <begin position="33"/>
        <end position="870"/>
    </location>
</feature>
<feature type="disulfide bond" evidence="2">
    <location>
        <begin position="464"/>
        <end position="473"/>
    </location>
</feature>
<dbReference type="InterPro" id="IPR001881">
    <property type="entry name" value="EGF-like_Ca-bd_dom"/>
</dbReference>
<evidence type="ECO:0000256" key="4">
    <source>
        <dbReference type="SAM" id="SignalP"/>
    </source>
</evidence>
<organism evidence="7 8">
    <name type="scientific">Bemisia tabaci</name>
    <name type="common">Sweetpotato whitefly</name>
    <name type="synonym">Aleurodes tabaci</name>
    <dbReference type="NCBI Taxonomy" id="7038"/>
    <lineage>
        <taxon>Eukaryota</taxon>
        <taxon>Metazoa</taxon>
        <taxon>Ecdysozoa</taxon>
        <taxon>Arthropoda</taxon>
        <taxon>Hexapoda</taxon>
        <taxon>Insecta</taxon>
        <taxon>Pterygota</taxon>
        <taxon>Neoptera</taxon>
        <taxon>Paraneoptera</taxon>
        <taxon>Hemiptera</taxon>
        <taxon>Sternorrhyncha</taxon>
        <taxon>Aleyrodoidea</taxon>
        <taxon>Aleyrodidae</taxon>
        <taxon>Aleyrodinae</taxon>
        <taxon>Bemisia</taxon>
    </lineage>
</organism>
<feature type="disulfide bond" evidence="2">
    <location>
        <begin position="244"/>
        <end position="253"/>
    </location>
</feature>
<feature type="domain" description="Laminin G" evidence="5">
    <location>
        <begin position="694"/>
        <end position="869"/>
    </location>
</feature>
<keyword evidence="1 2" id="KW-1015">Disulfide bond</keyword>
<evidence type="ECO:0000259" key="6">
    <source>
        <dbReference type="PROSITE" id="PS50026"/>
    </source>
</evidence>
<evidence type="ECO:0000259" key="5">
    <source>
        <dbReference type="PROSITE" id="PS50025"/>
    </source>
</evidence>
<evidence type="ECO:0000256" key="3">
    <source>
        <dbReference type="SAM" id="MobiDB-lite"/>
    </source>
</evidence>
<sequence>MSYKQGKVFFACAFLLMVNVLVFCTNPNPTVAEKTQFEAAFQGRCGHESPCEQLCYELHDGMFECDCRDGFLLHRNGYSCLQLNSTLEPLPGHDDLQLGATFNSREDSLGEDILYERGAMFSAVLEPSGPHTSTSPSSPHSRDWAHAHSLATNQISRPAGPGNDSRAAETPKIKFKSRAGGPTTPGPNLEQKVPGEEPSAGATEAVGVATSTSAPECSLDCGPKGTCIVNSDASSYPGLERCQCPYTKSGAQCKTETEVRWPRFSGQGWLALPPLQAAYKHVQMLIEFRPESWHGILFLTGERDDLAGDFIAILLNQGFIELRFDCGSGVGVVRSDETVKLNQWNKLTVYRHRWNAWIQFNNGKHIQGRSKGLFSRITFREPVFIGGRGNTTGLLDKLPTDYGFRGCIRHFEVNDHVYNFAPQPQGDVVKGFDVEECKADRCSRMPCQHGGKCMVSGQSAVCLCPLGFIGDLCETRLDLQVPSFNGSSYLRYPGMKGRALSWLDMKLVIKPTAEDGVILYNGRRGDGVGDFMAVYISEGRIYFTFDLGTGAATVRSEERVSLGEWHEVVVSRTGRLAVLAVDQGPASHELSPGAFTQLSLPLNLYLGGVPNFDMVSPKVKARTSFQGCIQKVVINDRPLQIFAEALAGVNVDNCQHPCLAKPCGDSARCVPIKESYKCECSYQCEDSNKLTGEISGASFAGTNYFHYSDSNIIHRIVNDKLSINMRFKTYSSSGLLLWSGRSDRGNDFFAVGISGGLLHLRYNLGSGEVFIQYNHTHVNDGHWHRVKIYRDGQVGMISLDNDEMVSGSSIGKLRQLNTNTGLFVGGVDDIEMTTHKKYHRGITGCISDLTLNNDYHVRLSFVEDSSDQCI</sequence>
<dbReference type="Pfam" id="PF00054">
    <property type="entry name" value="Laminin_G_1"/>
    <property type="match status" value="2"/>
</dbReference>
<evidence type="ECO:0000313" key="8">
    <source>
        <dbReference type="Proteomes" id="UP001152759"/>
    </source>
</evidence>
<dbReference type="PROSITE" id="PS00022">
    <property type="entry name" value="EGF_1"/>
    <property type="match status" value="2"/>
</dbReference>
<feature type="signal peptide" evidence="4">
    <location>
        <begin position="1"/>
        <end position="32"/>
    </location>
</feature>
<feature type="domain" description="EGF-like" evidence="6">
    <location>
        <begin position="213"/>
        <end position="254"/>
    </location>
</feature>
<feature type="domain" description="Laminin G" evidence="5">
    <location>
        <begin position="479"/>
        <end position="658"/>
    </location>
</feature>
<feature type="compositionally biased region" description="Low complexity" evidence="3">
    <location>
        <begin position="127"/>
        <end position="139"/>
    </location>
</feature>
<gene>
    <name evidence="7" type="ORF">BEMITA_LOCUS2235</name>
</gene>
<dbReference type="GO" id="GO:0009653">
    <property type="term" value="P:anatomical structure morphogenesis"/>
    <property type="evidence" value="ECO:0007669"/>
    <property type="project" value="UniProtKB-ARBA"/>
</dbReference>
<dbReference type="EMBL" id="OU963871">
    <property type="protein sequence ID" value="CAH0762060.1"/>
    <property type="molecule type" value="Genomic_DNA"/>
</dbReference>
<dbReference type="PROSITE" id="PS50025">
    <property type="entry name" value="LAM_G_DOMAIN"/>
    <property type="match status" value="3"/>
</dbReference>
<keyword evidence="4" id="KW-0732">Signal</keyword>
<dbReference type="GO" id="GO:0030154">
    <property type="term" value="P:cell differentiation"/>
    <property type="evidence" value="ECO:0007669"/>
    <property type="project" value="UniProtKB-ARBA"/>
</dbReference>
<accession>A0A9P0FZC5</accession>
<dbReference type="GO" id="GO:0016020">
    <property type="term" value="C:membrane"/>
    <property type="evidence" value="ECO:0007669"/>
    <property type="project" value="UniProtKB-SubCell"/>
</dbReference>
<dbReference type="InterPro" id="IPR000742">
    <property type="entry name" value="EGF"/>
</dbReference>
<evidence type="ECO:0000256" key="2">
    <source>
        <dbReference type="PROSITE-ProRule" id="PRU00076"/>
    </source>
</evidence>
<feature type="region of interest" description="Disordered" evidence="3">
    <location>
        <begin position="125"/>
        <end position="207"/>
    </location>
</feature>
<dbReference type="CDD" id="cd00110">
    <property type="entry name" value="LamG"/>
    <property type="match status" value="3"/>
</dbReference>
<dbReference type="GO" id="GO:0005509">
    <property type="term" value="F:calcium ion binding"/>
    <property type="evidence" value="ECO:0007669"/>
    <property type="project" value="InterPro"/>
</dbReference>
<dbReference type="InterPro" id="IPR001791">
    <property type="entry name" value="Laminin_G"/>
</dbReference>
<dbReference type="PROSITE" id="PS01186">
    <property type="entry name" value="EGF_2"/>
    <property type="match status" value="1"/>
</dbReference>
<dbReference type="FunFam" id="2.10.25.10:FF:000593">
    <property type="entry name" value="SP2353, isoform A"/>
    <property type="match status" value="1"/>
</dbReference>
<dbReference type="Gene3D" id="2.60.120.200">
    <property type="match status" value="3"/>
</dbReference>
<feature type="domain" description="Laminin G" evidence="5">
    <location>
        <begin position="259"/>
        <end position="437"/>
    </location>
</feature>
<dbReference type="Pfam" id="PF00008">
    <property type="entry name" value="EGF"/>
    <property type="match status" value="1"/>
</dbReference>